<feature type="transmembrane region" description="Helical" evidence="5">
    <location>
        <begin position="303"/>
        <end position="326"/>
    </location>
</feature>
<keyword evidence="4 5" id="KW-0472">Membrane</keyword>
<protein>
    <submittedName>
        <fullName evidence="7">Lipid A core-O-antigen ligase-like enyme</fullName>
    </submittedName>
</protein>
<evidence type="ECO:0000256" key="5">
    <source>
        <dbReference type="SAM" id="Phobius"/>
    </source>
</evidence>
<dbReference type="eggNOG" id="COG3307">
    <property type="taxonomic scope" value="Bacteria"/>
</dbReference>
<dbReference type="InterPro" id="IPR051533">
    <property type="entry name" value="WaaL-like"/>
</dbReference>
<dbReference type="STRING" id="686340.Metal_0857"/>
<proteinExistence type="predicted"/>
<dbReference type="Proteomes" id="UP000005090">
    <property type="component" value="Chromosome"/>
</dbReference>
<reference evidence="7 8" key="1">
    <citation type="journal article" date="2013" name="Genome Announc.">
        <title>Genome Sequence of the Obligate Gammaproteobacterial Methanotroph Methylomicrobium album Strain BG8.</title>
        <authorList>
            <person name="Kits K.D."/>
            <person name="Kalyuzhnaya M.G."/>
            <person name="Klotz M.G."/>
            <person name="Jetten M.S."/>
            <person name="Op den Camp H.J."/>
            <person name="Vuilleumier S."/>
            <person name="Bringel F."/>
            <person name="Dispirito A.A."/>
            <person name="Murrell J.C."/>
            <person name="Bruce D."/>
            <person name="Cheng J.F."/>
            <person name="Copeland A."/>
            <person name="Goodwin L."/>
            <person name="Hauser L."/>
            <person name="Lajus A."/>
            <person name="Land M.L."/>
            <person name="Lapidus A."/>
            <person name="Lucas S."/>
            <person name="Medigue C."/>
            <person name="Pitluck S."/>
            <person name="Woyke T."/>
            <person name="Zeytun A."/>
            <person name="Stein L.Y."/>
        </authorList>
    </citation>
    <scope>NUCLEOTIDE SEQUENCE [LARGE SCALE GENOMIC DNA]</scope>
    <source>
        <strain evidence="7 8">BG8</strain>
    </source>
</reference>
<feature type="transmembrane region" description="Helical" evidence="5">
    <location>
        <begin position="135"/>
        <end position="154"/>
    </location>
</feature>
<dbReference type="GO" id="GO:0016874">
    <property type="term" value="F:ligase activity"/>
    <property type="evidence" value="ECO:0007669"/>
    <property type="project" value="UniProtKB-KW"/>
</dbReference>
<keyword evidence="7" id="KW-0436">Ligase</keyword>
<sequence length="388" mass="43231">MGGMTVALFLAGIYFSTAIAVVASIVVGLIWLLSARFVGLTTVLKRYPVAAWSLLLFGCLIAGLAYGTAPHDEAIASLKKYRELLFIPVLLSLLNRPRYRDLAWRAFVVASLVSLAISFLMSLDVLETSSYHGASLKSRITHGIFIGFFAFYCLHRSMVGGPAGRLYLGLFLLAVFNVFFIVEGRTGQLMVLVLTVLFAVQRLSFKRCLLTCLVLAIFFGLFLGFSNKAKRVFEGIENTQAYMQEKPEQTDSSMGQRYTFWKYSAKLIAEKPLFGHGTGSFAEEYARVAQDEKLLAQHPHNEFLFIGVQLGLFGLIPYFGFLSSQFFESRKLPDREKWLAQGLLISLLITSLFNTPIYDHTEGHWFAVMIALCFAALESGEKMGIAHA</sequence>
<dbReference type="EMBL" id="CM001475">
    <property type="protein sequence ID" value="EIC28686.1"/>
    <property type="molecule type" value="Genomic_DNA"/>
</dbReference>
<accession>H8GR27</accession>
<feature type="domain" description="O-antigen ligase-related" evidence="6">
    <location>
        <begin position="171"/>
        <end position="318"/>
    </location>
</feature>
<feature type="transmembrane region" description="Helical" evidence="5">
    <location>
        <begin position="6"/>
        <end position="35"/>
    </location>
</feature>
<feature type="transmembrane region" description="Helical" evidence="5">
    <location>
        <begin position="166"/>
        <end position="182"/>
    </location>
</feature>
<evidence type="ECO:0000313" key="7">
    <source>
        <dbReference type="EMBL" id="EIC28686.1"/>
    </source>
</evidence>
<dbReference type="HOGENOM" id="CLU_051481_0_0_6"/>
<gene>
    <name evidence="7" type="ORF">Metal_0857</name>
</gene>
<keyword evidence="8" id="KW-1185">Reference proteome</keyword>
<evidence type="ECO:0000259" key="6">
    <source>
        <dbReference type="Pfam" id="PF04932"/>
    </source>
</evidence>
<dbReference type="GO" id="GO:0016020">
    <property type="term" value="C:membrane"/>
    <property type="evidence" value="ECO:0007669"/>
    <property type="project" value="UniProtKB-SubCell"/>
</dbReference>
<dbReference type="InterPro" id="IPR007016">
    <property type="entry name" value="O-antigen_ligase-rel_domated"/>
</dbReference>
<evidence type="ECO:0000313" key="8">
    <source>
        <dbReference type="Proteomes" id="UP000005090"/>
    </source>
</evidence>
<dbReference type="AlphaFoldDB" id="H8GR27"/>
<dbReference type="PANTHER" id="PTHR37422:SF13">
    <property type="entry name" value="LIPOPOLYSACCHARIDE BIOSYNTHESIS PROTEIN PA4999-RELATED"/>
    <property type="match status" value="1"/>
</dbReference>
<feature type="transmembrane region" description="Helical" evidence="5">
    <location>
        <begin position="47"/>
        <end position="66"/>
    </location>
</feature>
<feature type="transmembrane region" description="Helical" evidence="5">
    <location>
        <begin position="102"/>
        <end position="123"/>
    </location>
</feature>
<feature type="transmembrane region" description="Helical" evidence="5">
    <location>
        <begin position="208"/>
        <end position="225"/>
    </location>
</feature>
<evidence type="ECO:0000256" key="2">
    <source>
        <dbReference type="ARBA" id="ARBA00022692"/>
    </source>
</evidence>
<organism evidence="7 8">
    <name type="scientific">Methylomicrobium album BG8</name>
    <dbReference type="NCBI Taxonomy" id="686340"/>
    <lineage>
        <taxon>Bacteria</taxon>
        <taxon>Pseudomonadati</taxon>
        <taxon>Pseudomonadota</taxon>
        <taxon>Gammaproteobacteria</taxon>
        <taxon>Methylococcales</taxon>
        <taxon>Methylococcaceae</taxon>
        <taxon>Methylomicrobium</taxon>
    </lineage>
</organism>
<evidence type="ECO:0000256" key="1">
    <source>
        <dbReference type="ARBA" id="ARBA00004141"/>
    </source>
</evidence>
<dbReference type="Pfam" id="PF04932">
    <property type="entry name" value="Wzy_C"/>
    <property type="match status" value="1"/>
</dbReference>
<evidence type="ECO:0000256" key="3">
    <source>
        <dbReference type="ARBA" id="ARBA00022989"/>
    </source>
</evidence>
<keyword evidence="3 5" id="KW-1133">Transmembrane helix</keyword>
<evidence type="ECO:0000256" key="4">
    <source>
        <dbReference type="ARBA" id="ARBA00023136"/>
    </source>
</evidence>
<keyword evidence="2 5" id="KW-0812">Transmembrane</keyword>
<dbReference type="PANTHER" id="PTHR37422">
    <property type="entry name" value="TEICHURONIC ACID BIOSYNTHESIS PROTEIN TUAE"/>
    <property type="match status" value="1"/>
</dbReference>
<comment type="subcellular location">
    <subcellularLocation>
        <location evidence="1">Membrane</location>
        <topology evidence="1">Multi-pass membrane protein</topology>
    </subcellularLocation>
</comment>
<name>H8GR27_METAL</name>